<evidence type="ECO:0000313" key="1">
    <source>
        <dbReference type="EMBL" id="KKB47548.1"/>
    </source>
</evidence>
<gene>
    <name evidence="1" type="ORF">HMPREF1536_05192</name>
</gene>
<dbReference type="HOGENOM" id="CLU_146687_0_0_10"/>
<sequence>MSGGGDQLSFPAFRINIQKQSDPVGKIVECAVFLRTTHLVKEKKTWQKFSKRFFEVYRPTILEYFGYRPDVLEVKKVKVNDSRLFMAVMTALLKTGRFGCQAKELAVAIDSVFDPDLKYSSILQGLYDNLLEYESVLSFFTDYKKNDFK</sequence>
<proteinExistence type="predicted"/>
<dbReference type="AlphaFoldDB" id="A0A0F5IPZ5"/>
<protein>
    <submittedName>
        <fullName evidence="1">Uncharacterized protein</fullName>
    </submittedName>
</protein>
<dbReference type="PATRIC" id="fig|1203610.3.peg.5308"/>
<accession>A0A0F5IPZ5</accession>
<comment type="caution">
    <text evidence="1">The sequence shown here is derived from an EMBL/GenBank/DDBJ whole genome shotgun (WGS) entry which is preliminary data.</text>
</comment>
<keyword evidence="2" id="KW-1185">Reference proteome</keyword>
<organism evidence="1 2">
    <name type="scientific">Parabacteroides gordonii MS-1 = DSM 23371</name>
    <dbReference type="NCBI Taxonomy" id="1203610"/>
    <lineage>
        <taxon>Bacteria</taxon>
        <taxon>Pseudomonadati</taxon>
        <taxon>Bacteroidota</taxon>
        <taxon>Bacteroidia</taxon>
        <taxon>Bacteroidales</taxon>
        <taxon>Tannerellaceae</taxon>
        <taxon>Parabacteroides</taxon>
    </lineage>
</organism>
<evidence type="ECO:0000313" key="2">
    <source>
        <dbReference type="Proteomes" id="UP000033035"/>
    </source>
</evidence>
<dbReference type="RefSeq" id="WP_028727961.1">
    <property type="nucleotide sequence ID" value="NZ_AUAE01000025.1"/>
</dbReference>
<dbReference type="EMBL" id="AQHW01000029">
    <property type="protein sequence ID" value="KKB47548.1"/>
    <property type="molecule type" value="Genomic_DNA"/>
</dbReference>
<reference evidence="1 2" key="1">
    <citation type="submission" date="2013-04" db="EMBL/GenBank/DDBJ databases">
        <title>The Genome Sequence of Parabacteroides gordonii DSM 23371.</title>
        <authorList>
            <consortium name="The Broad Institute Genomics Platform"/>
            <person name="Earl A."/>
            <person name="Ward D."/>
            <person name="Feldgarden M."/>
            <person name="Gevers D."/>
            <person name="Martens E."/>
            <person name="Sakamoto M."/>
            <person name="Benno Y."/>
            <person name="Suzuki N."/>
            <person name="Matsunaga N."/>
            <person name="Koshihara K."/>
            <person name="Seki M."/>
            <person name="Komiya H."/>
            <person name="Walker B."/>
            <person name="Young S."/>
            <person name="Zeng Q."/>
            <person name="Gargeya S."/>
            <person name="Fitzgerald M."/>
            <person name="Haas B."/>
            <person name="Abouelleil A."/>
            <person name="Allen A.W."/>
            <person name="Alvarado L."/>
            <person name="Arachchi H.M."/>
            <person name="Berlin A.M."/>
            <person name="Chapman S.B."/>
            <person name="Gainer-Dewar J."/>
            <person name="Goldberg J."/>
            <person name="Griggs A."/>
            <person name="Gujja S."/>
            <person name="Hansen M."/>
            <person name="Howarth C."/>
            <person name="Imamovic A."/>
            <person name="Ireland A."/>
            <person name="Larimer J."/>
            <person name="McCowan C."/>
            <person name="Murphy C."/>
            <person name="Pearson M."/>
            <person name="Poon T.W."/>
            <person name="Priest M."/>
            <person name="Roberts A."/>
            <person name="Saif S."/>
            <person name="Shea T."/>
            <person name="Sisk P."/>
            <person name="Sykes S."/>
            <person name="Wortman J."/>
            <person name="Nusbaum C."/>
            <person name="Birren B."/>
        </authorList>
    </citation>
    <scope>NUCLEOTIDE SEQUENCE [LARGE SCALE GENOMIC DNA]</scope>
    <source>
        <strain evidence="1 2">MS-1</strain>
    </source>
</reference>
<dbReference type="STRING" id="1203610.HMPREF1536_05192"/>
<dbReference type="Proteomes" id="UP000033035">
    <property type="component" value="Unassembled WGS sequence"/>
</dbReference>
<name>A0A0F5IPZ5_9BACT</name>